<dbReference type="KEGG" id="osg:BST96_03340"/>
<evidence type="ECO:0000259" key="2">
    <source>
        <dbReference type="Pfam" id="PF12695"/>
    </source>
</evidence>
<evidence type="ECO:0000256" key="1">
    <source>
        <dbReference type="SAM" id="Phobius"/>
    </source>
</evidence>
<dbReference type="GO" id="GO:0016787">
    <property type="term" value="F:hydrolase activity"/>
    <property type="evidence" value="ECO:0007669"/>
    <property type="project" value="InterPro"/>
</dbReference>
<proteinExistence type="predicted"/>
<dbReference type="RefSeq" id="WP_085757332.1">
    <property type="nucleotide sequence ID" value="NZ_CP019343.1"/>
</dbReference>
<dbReference type="SUPFAM" id="SSF53474">
    <property type="entry name" value="alpha/beta-Hydrolases"/>
    <property type="match status" value="1"/>
</dbReference>
<feature type="domain" description="Alpha/beta hydrolase fold-5" evidence="2">
    <location>
        <begin position="66"/>
        <end position="229"/>
    </location>
</feature>
<dbReference type="Gene3D" id="3.40.50.1820">
    <property type="entry name" value="alpha/beta hydrolase"/>
    <property type="match status" value="1"/>
</dbReference>
<sequence>MYSLIAIILGTLTFAFLLVHFIAYWLVGKTIKQDVAEKLHSTASITVSSKPWLSFAPKENPLKAGMIFHPGGYVDPDAYTHLLSATAEQGILCVAIPGRFRIPILNRFAAAKVMAEHPSIEHWFIAGHSIGGVVCNLFLYGRNTPAIKGMILLGSFCIDRFSLADRQLATLSIYGTEDRLAHKFTRFEKNLPSPYQSMVIKGGNHGQFGSYTHHLHDNPALISREQQQDLTITAVTEFIASVLEQEH</sequence>
<name>A0A1X9NGT8_9GAMM</name>
<organism evidence="3 4">
    <name type="scientific">Oceanicoccus sagamiensis</name>
    <dbReference type="NCBI Taxonomy" id="716816"/>
    <lineage>
        <taxon>Bacteria</taxon>
        <taxon>Pseudomonadati</taxon>
        <taxon>Pseudomonadota</taxon>
        <taxon>Gammaproteobacteria</taxon>
        <taxon>Cellvibrionales</taxon>
        <taxon>Spongiibacteraceae</taxon>
        <taxon>Oceanicoccus</taxon>
    </lineage>
</organism>
<gene>
    <name evidence="3" type="ORF">BST96_03340</name>
</gene>
<evidence type="ECO:0000313" key="4">
    <source>
        <dbReference type="Proteomes" id="UP000193450"/>
    </source>
</evidence>
<dbReference type="InterPro" id="IPR029058">
    <property type="entry name" value="AB_hydrolase_fold"/>
</dbReference>
<accession>A0A1X9NGT8</accession>
<dbReference type="OrthoDB" id="9780932at2"/>
<dbReference type="InterPro" id="IPR029059">
    <property type="entry name" value="AB_hydrolase_5"/>
</dbReference>
<protein>
    <recommendedName>
        <fullName evidence="2">Alpha/beta hydrolase fold-5 domain-containing protein</fullName>
    </recommendedName>
</protein>
<reference evidence="3 4" key="1">
    <citation type="submission" date="2016-11" db="EMBL/GenBank/DDBJ databases">
        <title>Trade-off between light-utilization and light-protection in marine flavobacteria.</title>
        <authorList>
            <person name="Kumagai Y."/>
        </authorList>
    </citation>
    <scope>NUCLEOTIDE SEQUENCE [LARGE SCALE GENOMIC DNA]</scope>
    <source>
        <strain evidence="3 4">NBRC 107125</strain>
    </source>
</reference>
<keyword evidence="1" id="KW-1133">Transmembrane helix</keyword>
<dbReference type="Proteomes" id="UP000193450">
    <property type="component" value="Chromosome"/>
</dbReference>
<dbReference type="AlphaFoldDB" id="A0A1X9NGT8"/>
<keyword evidence="1" id="KW-0812">Transmembrane</keyword>
<dbReference type="STRING" id="716816.BST96_03340"/>
<feature type="transmembrane region" description="Helical" evidence="1">
    <location>
        <begin position="6"/>
        <end position="27"/>
    </location>
</feature>
<evidence type="ECO:0000313" key="3">
    <source>
        <dbReference type="EMBL" id="ARN73223.1"/>
    </source>
</evidence>
<dbReference type="EMBL" id="CP019343">
    <property type="protein sequence ID" value="ARN73223.1"/>
    <property type="molecule type" value="Genomic_DNA"/>
</dbReference>
<dbReference type="Pfam" id="PF12695">
    <property type="entry name" value="Abhydrolase_5"/>
    <property type="match status" value="1"/>
</dbReference>
<keyword evidence="1" id="KW-0472">Membrane</keyword>
<keyword evidence="4" id="KW-1185">Reference proteome</keyword>